<protein>
    <recommendedName>
        <fullName evidence="4">Thiol oxidase</fullName>
    </recommendedName>
</protein>
<sequence>MLSNQKGEEKDLLAEASRVKEKESNKEKYKTKAKKSEKALMNELNSENRNIHNSCAKIYMIRNIHFLAYFYLKIWINHNTSVDSNIYRDLSFFLTLVRNEIYTCFNCAKNFNKIFITNNFLKNYFRNYCICFILKISTKGF</sequence>
<dbReference type="EMBL" id="ASPP01035641">
    <property type="protein sequence ID" value="ETO02497.1"/>
    <property type="molecule type" value="Genomic_DNA"/>
</dbReference>
<evidence type="ECO:0000313" key="2">
    <source>
        <dbReference type="EMBL" id="ETO02497.1"/>
    </source>
</evidence>
<organism evidence="2 3">
    <name type="scientific">Reticulomyxa filosa</name>
    <dbReference type="NCBI Taxonomy" id="46433"/>
    <lineage>
        <taxon>Eukaryota</taxon>
        <taxon>Sar</taxon>
        <taxon>Rhizaria</taxon>
        <taxon>Retaria</taxon>
        <taxon>Foraminifera</taxon>
        <taxon>Monothalamids</taxon>
        <taxon>Reticulomyxidae</taxon>
        <taxon>Reticulomyxa</taxon>
    </lineage>
</organism>
<evidence type="ECO:0008006" key="4">
    <source>
        <dbReference type="Google" id="ProtNLM"/>
    </source>
</evidence>
<keyword evidence="3" id="KW-1185">Reference proteome</keyword>
<evidence type="ECO:0000256" key="1">
    <source>
        <dbReference type="SAM" id="MobiDB-lite"/>
    </source>
</evidence>
<gene>
    <name evidence="2" type="ORF">RFI_34934</name>
</gene>
<comment type="caution">
    <text evidence="2">The sequence shown here is derived from an EMBL/GenBank/DDBJ whole genome shotgun (WGS) entry which is preliminary data.</text>
</comment>
<proteinExistence type="predicted"/>
<feature type="region of interest" description="Disordered" evidence="1">
    <location>
        <begin position="1"/>
        <end position="34"/>
    </location>
</feature>
<name>X6LMX9_RETFI</name>
<dbReference type="AlphaFoldDB" id="X6LMX9"/>
<dbReference type="Proteomes" id="UP000023152">
    <property type="component" value="Unassembled WGS sequence"/>
</dbReference>
<reference evidence="2 3" key="1">
    <citation type="journal article" date="2013" name="Curr. Biol.">
        <title>The Genome of the Foraminiferan Reticulomyxa filosa.</title>
        <authorList>
            <person name="Glockner G."/>
            <person name="Hulsmann N."/>
            <person name="Schleicher M."/>
            <person name="Noegel A.A."/>
            <person name="Eichinger L."/>
            <person name="Gallinger C."/>
            <person name="Pawlowski J."/>
            <person name="Sierra R."/>
            <person name="Euteneuer U."/>
            <person name="Pillet L."/>
            <person name="Moustafa A."/>
            <person name="Platzer M."/>
            <person name="Groth M."/>
            <person name="Szafranski K."/>
            <person name="Schliwa M."/>
        </authorList>
    </citation>
    <scope>NUCLEOTIDE SEQUENCE [LARGE SCALE GENOMIC DNA]</scope>
</reference>
<accession>X6LMX9</accession>
<evidence type="ECO:0000313" key="3">
    <source>
        <dbReference type="Proteomes" id="UP000023152"/>
    </source>
</evidence>